<organism evidence="1 2">
    <name type="scientific">Cannabis sativa</name>
    <name type="common">Hemp</name>
    <name type="synonym">Marijuana</name>
    <dbReference type="NCBI Taxonomy" id="3483"/>
    <lineage>
        <taxon>Eukaryota</taxon>
        <taxon>Viridiplantae</taxon>
        <taxon>Streptophyta</taxon>
        <taxon>Embryophyta</taxon>
        <taxon>Tracheophyta</taxon>
        <taxon>Spermatophyta</taxon>
        <taxon>Magnoliopsida</taxon>
        <taxon>eudicotyledons</taxon>
        <taxon>Gunneridae</taxon>
        <taxon>Pentapetalae</taxon>
        <taxon>rosids</taxon>
        <taxon>fabids</taxon>
        <taxon>Rosales</taxon>
        <taxon>Cannabaceae</taxon>
        <taxon>Cannabis</taxon>
    </lineage>
</organism>
<keyword evidence="2" id="KW-1185">Reference proteome</keyword>
<protein>
    <submittedName>
        <fullName evidence="1">Uncharacterized protein</fullName>
    </submittedName>
</protein>
<comment type="caution">
    <text evidence="1">The sequence shown here is derived from an EMBL/GenBank/DDBJ whole genome shotgun (WGS) entry which is preliminary data.</text>
</comment>
<evidence type="ECO:0000313" key="1">
    <source>
        <dbReference type="EMBL" id="KAF4397715.1"/>
    </source>
</evidence>
<proteinExistence type="predicted"/>
<sequence length="124" mass="13796">MATPYHNIVLPKTKRQRKHHFEILRFQAFEDWSLANFEASRSAACLRNAVSYGEKDLLHLGPELFSIDGTAAVAVELVEDGIVELGELFGRGGHVDPKVALDEPHRLESFPELSSGENTVLVQI</sequence>
<evidence type="ECO:0000313" key="2">
    <source>
        <dbReference type="Proteomes" id="UP000583929"/>
    </source>
</evidence>
<reference evidence="1 2" key="1">
    <citation type="journal article" date="2020" name="bioRxiv">
        <title>Sequence and annotation of 42 cannabis genomes reveals extensive copy number variation in cannabinoid synthesis and pathogen resistance genes.</title>
        <authorList>
            <person name="Mckernan K.J."/>
            <person name="Helbert Y."/>
            <person name="Kane L.T."/>
            <person name="Ebling H."/>
            <person name="Zhang L."/>
            <person name="Liu B."/>
            <person name="Eaton Z."/>
            <person name="Mclaughlin S."/>
            <person name="Kingan S."/>
            <person name="Baybayan P."/>
            <person name="Concepcion G."/>
            <person name="Jordan M."/>
            <person name="Riva A."/>
            <person name="Barbazuk W."/>
            <person name="Harkins T."/>
        </authorList>
    </citation>
    <scope>NUCLEOTIDE SEQUENCE [LARGE SCALE GENOMIC DNA]</scope>
    <source>
        <strain evidence="2">cv. Jamaican Lion 4</strain>
        <tissue evidence="1">Leaf</tissue>
    </source>
</reference>
<dbReference type="Proteomes" id="UP000583929">
    <property type="component" value="Unassembled WGS sequence"/>
</dbReference>
<gene>
    <name evidence="1" type="ORF">G4B88_027584</name>
</gene>
<dbReference type="AlphaFoldDB" id="A0A7J6HRS1"/>
<accession>A0A7J6HRS1</accession>
<name>A0A7J6HRS1_CANSA</name>
<dbReference type="EMBL" id="JAATIQ010000032">
    <property type="protein sequence ID" value="KAF4397715.1"/>
    <property type="molecule type" value="Genomic_DNA"/>
</dbReference>